<name>A0A6A1UIU4_9ROSI</name>
<dbReference type="AlphaFoldDB" id="A0A6A1UIU4"/>
<dbReference type="OrthoDB" id="773208at2759"/>
<gene>
    <name evidence="1" type="ORF">CJ030_MR0G008898</name>
</gene>
<dbReference type="SUPFAM" id="SSF52058">
    <property type="entry name" value="L domain-like"/>
    <property type="match status" value="1"/>
</dbReference>
<keyword evidence="2" id="KW-1185">Reference proteome</keyword>
<dbReference type="PANTHER" id="PTHR34630">
    <property type="entry name" value="OS11G0677101 PROTEIN"/>
    <property type="match status" value="1"/>
</dbReference>
<reference evidence="1 2" key="1">
    <citation type="journal article" date="2019" name="Plant Biotechnol. J.">
        <title>The red bayberry genome and genetic basis of sex determination.</title>
        <authorList>
            <person name="Jia H.M."/>
            <person name="Jia H.J."/>
            <person name="Cai Q.L."/>
            <person name="Wang Y."/>
            <person name="Zhao H.B."/>
            <person name="Yang W.F."/>
            <person name="Wang G.Y."/>
            <person name="Li Y.H."/>
            <person name="Zhan D.L."/>
            <person name="Shen Y.T."/>
            <person name="Niu Q.F."/>
            <person name="Chang L."/>
            <person name="Qiu J."/>
            <person name="Zhao L."/>
            <person name="Xie H.B."/>
            <person name="Fu W.Y."/>
            <person name="Jin J."/>
            <person name="Li X.W."/>
            <person name="Jiao Y."/>
            <person name="Zhou C.C."/>
            <person name="Tu T."/>
            <person name="Chai C.Y."/>
            <person name="Gao J.L."/>
            <person name="Fan L.J."/>
            <person name="van de Weg E."/>
            <person name="Wang J.Y."/>
            <person name="Gao Z.S."/>
        </authorList>
    </citation>
    <scope>NUCLEOTIDE SEQUENCE [LARGE SCALE GENOMIC DNA]</scope>
    <source>
        <tissue evidence="1">Leaves</tissue>
    </source>
</reference>
<dbReference type="EMBL" id="RXIC02000352">
    <property type="protein sequence ID" value="KAB1199938.1"/>
    <property type="molecule type" value="Genomic_DNA"/>
</dbReference>
<dbReference type="PANTHER" id="PTHR34630:SF34">
    <property type="entry name" value="OS11G0245800 PROTEIN"/>
    <property type="match status" value="1"/>
</dbReference>
<dbReference type="Gene3D" id="3.80.10.10">
    <property type="entry name" value="Ribonuclease Inhibitor"/>
    <property type="match status" value="3"/>
</dbReference>
<sequence length="255" mass="28548">MLNWETWFPFGAENEDGAFPSLEELYIKKCPKLKGGFSTNLPSLAKLEIDECPQLVISLRGAPAIHELELMHCNEVLLKELPVGIQRLRVGGFDSVESLPEGLLDSNSCLQELEISDCSSLVSLPMGGLSIALLEKLELRHCDSLRSFPLDLFPNLKRIHLRQCGNLQSLTIPEPYEQDLMTLHMSINNCPNFESFPKGGFRAPNLTTLDIWDCKSLTSLPEKMNTFLPSLDSLCIVDCPEWSRFQKGACLPILD</sequence>
<dbReference type="InterPro" id="IPR032675">
    <property type="entry name" value="LRR_dom_sf"/>
</dbReference>
<organism evidence="1 2">
    <name type="scientific">Morella rubra</name>
    <name type="common">Chinese bayberry</name>
    <dbReference type="NCBI Taxonomy" id="262757"/>
    <lineage>
        <taxon>Eukaryota</taxon>
        <taxon>Viridiplantae</taxon>
        <taxon>Streptophyta</taxon>
        <taxon>Embryophyta</taxon>
        <taxon>Tracheophyta</taxon>
        <taxon>Spermatophyta</taxon>
        <taxon>Magnoliopsida</taxon>
        <taxon>eudicotyledons</taxon>
        <taxon>Gunneridae</taxon>
        <taxon>Pentapetalae</taxon>
        <taxon>rosids</taxon>
        <taxon>fabids</taxon>
        <taxon>Fagales</taxon>
        <taxon>Myricaceae</taxon>
        <taxon>Morella</taxon>
    </lineage>
</organism>
<proteinExistence type="predicted"/>
<accession>A0A6A1UIU4</accession>
<evidence type="ECO:0000313" key="1">
    <source>
        <dbReference type="EMBL" id="KAB1199938.1"/>
    </source>
</evidence>
<protein>
    <recommendedName>
        <fullName evidence="3">Disease resistance RPP13-like protein 1</fullName>
    </recommendedName>
</protein>
<evidence type="ECO:0000313" key="2">
    <source>
        <dbReference type="Proteomes" id="UP000516437"/>
    </source>
</evidence>
<comment type="caution">
    <text evidence="1">The sequence shown here is derived from an EMBL/GenBank/DDBJ whole genome shotgun (WGS) entry which is preliminary data.</text>
</comment>
<evidence type="ECO:0008006" key="3">
    <source>
        <dbReference type="Google" id="ProtNLM"/>
    </source>
</evidence>
<dbReference type="Proteomes" id="UP000516437">
    <property type="component" value="Unassembled WGS sequence"/>
</dbReference>